<dbReference type="InterPro" id="IPR001734">
    <property type="entry name" value="Na/solute_symporter"/>
</dbReference>
<evidence type="ECO:0000313" key="8">
    <source>
        <dbReference type="Proteomes" id="UP000821837"/>
    </source>
</evidence>
<evidence type="ECO:0000256" key="2">
    <source>
        <dbReference type="ARBA" id="ARBA00006434"/>
    </source>
</evidence>
<evidence type="ECO:0008006" key="9">
    <source>
        <dbReference type="Google" id="ProtNLM"/>
    </source>
</evidence>
<evidence type="ECO:0000256" key="1">
    <source>
        <dbReference type="ARBA" id="ARBA00004141"/>
    </source>
</evidence>
<keyword evidence="3 6" id="KW-0812">Transmembrane</keyword>
<accession>A0A9D4PPZ1</accession>
<evidence type="ECO:0000256" key="6">
    <source>
        <dbReference type="SAM" id="Phobius"/>
    </source>
</evidence>
<evidence type="ECO:0000256" key="4">
    <source>
        <dbReference type="ARBA" id="ARBA00022989"/>
    </source>
</evidence>
<dbReference type="Proteomes" id="UP000821837">
    <property type="component" value="Chromosome 6"/>
</dbReference>
<dbReference type="PROSITE" id="PS50283">
    <property type="entry name" value="NA_SOLUT_SYMP_3"/>
    <property type="match status" value="1"/>
</dbReference>
<keyword evidence="8" id="KW-1185">Reference proteome</keyword>
<dbReference type="GO" id="GO:0022857">
    <property type="term" value="F:transmembrane transporter activity"/>
    <property type="evidence" value="ECO:0007669"/>
    <property type="project" value="InterPro"/>
</dbReference>
<dbReference type="Gene3D" id="1.20.1730.10">
    <property type="entry name" value="Sodium/glucose cotransporter"/>
    <property type="match status" value="1"/>
</dbReference>
<dbReference type="InterPro" id="IPR038377">
    <property type="entry name" value="Na/Glc_symporter_sf"/>
</dbReference>
<sequence>MVLVVGYMVFVVLMATNLFVGPYVSFRKANASPASKVTAAEVFLGSRMLKPLSLAAYSVVSLFSSAGLTGLPAHYYAYGWRMAWHNLTLLTCMPLGTHGFVPVLYRPRIT</sequence>
<comment type="subcellular location">
    <subcellularLocation>
        <location evidence="1">Membrane</location>
        <topology evidence="1">Multi-pass membrane protein</topology>
    </subcellularLocation>
</comment>
<evidence type="ECO:0000256" key="5">
    <source>
        <dbReference type="ARBA" id="ARBA00023136"/>
    </source>
</evidence>
<reference evidence="7" key="2">
    <citation type="submission" date="2021-09" db="EMBL/GenBank/DDBJ databases">
        <authorList>
            <person name="Jia N."/>
            <person name="Wang J."/>
            <person name="Shi W."/>
            <person name="Du L."/>
            <person name="Sun Y."/>
            <person name="Zhan W."/>
            <person name="Jiang J."/>
            <person name="Wang Q."/>
            <person name="Zhang B."/>
            <person name="Ji P."/>
            <person name="Sakyi L.B."/>
            <person name="Cui X."/>
            <person name="Yuan T."/>
            <person name="Jiang B."/>
            <person name="Yang W."/>
            <person name="Lam T.T.-Y."/>
            <person name="Chang Q."/>
            <person name="Ding S."/>
            <person name="Wang X."/>
            <person name="Zhu J."/>
            <person name="Ruan X."/>
            <person name="Zhao L."/>
            <person name="Wei J."/>
            <person name="Que T."/>
            <person name="Du C."/>
            <person name="Cheng J."/>
            <person name="Dai P."/>
            <person name="Han X."/>
            <person name="Huang E."/>
            <person name="Gao Y."/>
            <person name="Liu J."/>
            <person name="Shao H."/>
            <person name="Ye R."/>
            <person name="Li L."/>
            <person name="Wei W."/>
            <person name="Wang X."/>
            <person name="Wang C."/>
            <person name="Huo Q."/>
            <person name="Li W."/>
            <person name="Guo W."/>
            <person name="Chen H."/>
            <person name="Chen S."/>
            <person name="Zhou L."/>
            <person name="Zhou L."/>
            <person name="Ni X."/>
            <person name="Tian J."/>
            <person name="Zhou Y."/>
            <person name="Sheng Y."/>
            <person name="Liu T."/>
            <person name="Pan Y."/>
            <person name="Xia L."/>
            <person name="Li J."/>
            <person name="Zhao F."/>
            <person name="Cao W."/>
        </authorList>
    </citation>
    <scope>NUCLEOTIDE SEQUENCE</scope>
    <source>
        <strain evidence="7">Rsan-2018</strain>
        <tissue evidence="7">Larvae</tissue>
    </source>
</reference>
<dbReference type="VEuPathDB" id="VectorBase:RSAN_037791"/>
<name>A0A9D4PPZ1_RHISA</name>
<proteinExistence type="inferred from homology"/>
<organism evidence="7 8">
    <name type="scientific">Rhipicephalus sanguineus</name>
    <name type="common">Brown dog tick</name>
    <name type="synonym">Ixodes sanguineus</name>
    <dbReference type="NCBI Taxonomy" id="34632"/>
    <lineage>
        <taxon>Eukaryota</taxon>
        <taxon>Metazoa</taxon>
        <taxon>Ecdysozoa</taxon>
        <taxon>Arthropoda</taxon>
        <taxon>Chelicerata</taxon>
        <taxon>Arachnida</taxon>
        <taxon>Acari</taxon>
        <taxon>Parasitiformes</taxon>
        <taxon>Ixodida</taxon>
        <taxon>Ixodoidea</taxon>
        <taxon>Ixodidae</taxon>
        <taxon>Rhipicephalinae</taxon>
        <taxon>Rhipicephalus</taxon>
        <taxon>Rhipicephalus</taxon>
    </lineage>
</organism>
<feature type="transmembrane region" description="Helical" evidence="6">
    <location>
        <begin position="6"/>
        <end position="26"/>
    </location>
</feature>
<evidence type="ECO:0000313" key="7">
    <source>
        <dbReference type="EMBL" id="KAH7948410.1"/>
    </source>
</evidence>
<feature type="transmembrane region" description="Helical" evidence="6">
    <location>
        <begin position="54"/>
        <end position="77"/>
    </location>
</feature>
<dbReference type="GO" id="GO:0016020">
    <property type="term" value="C:membrane"/>
    <property type="evidence" value="ECO:0007669"/>
    <property type="project" value="UniProtKB-SubCell"/>
</dbReference>
<comment type="similarity">
    <text evidence="2">Belongs to the sodium:solute symporter (SSF) (TC 2.A.21) family.</text>
</comment>
<protein>
    <recommendedName>
        <fullName evidence="9">Sodium-dependent multivitamin transporter</fullName>
    </recommendedName>
</protein>
<keyword evidence="5 6" id="KW-0472">Membrane</keyword>
<evidence type="ECO:0000256" key="3">
    <source>
        <dbReference type="ARBA" id="ARBA00022692"/>
    </source>
</evidence>
<keyword evidence="4 6" id="KW-1133">Transmembrane helix</keyword>
<dbReference type="AlphaFoldDB" id="A0A9D4PPZ1"/>
<comment type="caution">
    <text evidence="7">The sequence shown here is derived from an EMBL/GenBank/DDBJ whole genome shotgun (WGS) entry which is preliminary data.</text>
</comment>
<feature type="transmembrane region" description="Helical" evidence="6">
    <location>
        <begin position="83"/>
        <end position="105"/>
    </location>
</feature>
<reference evidence="7" key="1">
    <citation type="journal article" date="2020" name="Cell">
        <title>Large-Scale Comparative Analyses of Tick Genomes Elucidate Their Genetic Diversity and Vector Capacities.</title>
        <authorList>
            <consortium name="Tick Genome and Microbiome Consortium (TIGMIC)"/>
            <person name="Jia N."/>
            <person name="Wang J."/>
            <person name="Shi W."/>
            <person name="Du L."/>
            <person name="Sun Y."/>
            <person name="Zhan W."/>
            <person name="Jiang J.F."/>
            <person name="Wang Q."/>
            <person name="Zhang B."/>
            <person name="Ji P."/>
            <person name="Bell-Sakyi L."/>
            <person name="Cui X.M."/>
            <person name="Yuan T.T."/>
            <person name="Jiang B.G."/>
            <person name="Yang W.F."/>
            <person name="Lam T.T."/>
            <person name="Chang Q.C."/>
            <person name="Ding S.J."/>
            <person name="Wang X.J."/>
            <person name="Zhu J.G."/>
            <person name="Ruan X.D."/>
            <person name="Zhao L."/>
            <person name="Wei J.T."/>
            <person name="Ye R.Z."/>
            <person name="Que T.C."/>
            <person name="Du C.H."/>
            <person name="Zhou Y.H."/>
            <person name="Cheng J.X."/>
            <person name="Dai P.F."/>
            <person name="Guo W.B."/>
            <person name="Han X.H."/>
            <person name="Huang E.J."/>
            <person name="Li L.F."/>
            <person name="Wei W."/>
            <person name="Gao Y.C."/>
            <person name="Liu J.Z."/>
            <person name="Shao H.Z."/>
            <person name="Wang X."/>
            <person name="Wang C.C."/>
            <person name="Yang T.C."/>
            <person name="Huo Q.B."/>
            <person name="Li W."/>
            <person name="Chen H.Y."/>
            <person name="Chen S.E."/>
            <person name="Zhou L.G."/>
            <person name="Ni X.B."/>
            <person name="Tian J.H."/>
            <person name="Sheng Y."/>
            <person name="Liu T."/>
            <person name="Pan Y.S."/>
            <person name="Xia L.Y."/>
            <person name="Li J."/>
            <person name="Zhao F."/>
            <person name="Cao W.C."/>
        </authorList>
    </citation>
    <scope>NUCLEOTIDE SEQUENCE</scope>
    <source>
        <strain evidence="7">Rsan-2018</strain>
    </source>
</reference>
<dbReference type="EMBL" id="JABSTV010001252">
    <property type="protein sequence ID" value="KAH7948410.1"/>
    <property type="molecule type" value="Genomic_DNA"/>
</dbReference>
<gene>
    <name evidence="7" type="ORF">HPB52_021977</name>
</gene>